<evidence type="ECO:0000313" key="1">
    <source>
        <dbReference type="EMBL" id="MPM56798.1"/>
    </source>
</evidence>
<comment type="caution">
    <text evidence="1">The sequence shown here is derived from an EMBL/GenBank/DDBJ whole genome shotgun (WGS) entry which is preliminary data.</text>
</comment>
<accession>A0A645AVL0</accession>
<dbReference type="AlphaFoldDB" id="A0A645AVL0"/>
<sequence length="356" mass="40800">MVGTDAFMEFVESIQSEGVELEHKPMGAGTAPKGPIIIEVDNENNKKDIEKLNIEIPVLTPRIYREYKNLEALTPATFGTEKLPYRQFSPAEQREIVFKDITTGEINHTTVLDSDVLTDYRSVIGYFTQVIMKELRLVSGYDVLYGKVKEFITVHLFTQKVEIDNLNTLRNLSELAATKTVIETFKKKINELTVQDKGSAEIRDHIKLNQTRPFVVKDQGFLVPQKSLFNKIVGDSPLELLFASFLEKCPDVLAYAKNYFAVHFSIDYVNAEGDISSYYPDFFVKTNPKEIVIVETKGLEDLDVPLKMARLKEWCQDINASQQKTHFDFVFVEEEEFKKYNPATFAELVGNFKKYK</sequence>
<protein>
    <submittedName>
        <fullName evidence="1">Uncharacterized protein</fullName>
    </submittedName>
</protein>
<dbReference type="EMBL" id="VSSQ01015934">
    <property type="protein sequence ID" value="MPM56798.1"/>
    <property type="molecule type" value="Genomic_DNA"/>
</dbReference>
<gene>
    <name evidence="1" type="ORF">SDC9_103613</name>
</gene>
<proteinExistence type="predicted"/>
<organism evidence="1">
    <name type="scientific">bioreactor metagenome</name>
    <dbReference type="NCBI Taxonomy" id="1076179"/>
    <lineage>
        <taxon>unclassified sequences</taxon>
        <taxon>metagenomes</taxon>
        <taxon>ecological metagenomes</taxon>
    </lineage>
</organism>
<name>A0A645AVL0_9ZZZZ</name>
<reference evidence="1" key="1">
    <citation type="submission" date="2019-08" db="EMBL/GenBank/DDBJ databases">
        <authorList>
            <person name="Kucharzyk K."/>
            <person name="Murdoch R.W."/>
            <person name="Higgins S."/>
            <person name="Loffler F."/>
        </authorList>
    </citation>
    <scope>NUCLEOTIDE SEQUENCE</scope>
</reference>